<dbReference type="InterPro" id="IPR003115">
    <property type="entry name" value="ParB_N"/>
</dbReference>
<proteinExistence type="predicted"/>
<evidence type="ECO:0000313" key="3">
    <source>
        <dbReference type="Proteomes" id="UP000462055"/>
    </source>
</evidence>
<dbReference type="SUPFAM" id="SSF110849">
    <property type="entry name" value="ParB/Sulfiredoxin"/>
    <property type="match status" value="1"/>
</dbReference>
<evidence type="ECO:0000313" key="2">
    <source>
        <dbReference type="EMBL" id="MWA02178.1"/>
    </source>
</evidence>
<dbReference type="EMBL" id="WBMS02000012">
    <property type="protein sequence ID" value="MWA02178.1"/>
    <property type="molecule type" value="Genomic_DNA"/>
</dbReference>
<dbReference type="SMART" id="SM00470">
    <property type="entry name" value="ParB"/>
    <property type="match status" value="1"/>
</dbReference>
<name>A0A6I4M7L8_9ACTN</name>
<comment type="caution">
    <text evidence="2">The sequence shown here is derived from an EMBL/GenBank/DDBJ whole genome shotgun (WGS) entry which is preliminary data.</text>
</comment>
<keyword evidence="3" id="KW-1185">Reference proteome</keyword>
<organism evidence="2 3">
    <name type="scientific">Actinomadura physcomitrii</name>
    <dbReference type="NCBI Taxonomy" id="2650748"/>
    <lineage>
        <taxon>Bacteria</taxon>
        <taxon>Bacillati</taxon>
        <taxon>Actinomycetota</taxon>
        <taxon>Actinomycetes</taxon>
        <taxon>Streptosporangiales</taxon>
        <taxon>Thermomonosporaceae</taxon>
        <taxon>Actinomadura</taxon>
    </lineage>
</organism>
<dbReference type="RefSeq" id="WP_151594636.1">
    <property type="nucleotide sequence ID" value="NZ_WBMS02000012.1"/>
</dbReference>
<reference evidence="2" key="1">
    <citation type="submission" date="2019-12" db="EMBL/GenBank/DDBJ databases">
        <title>Actinomadura physcomitrii sp. nov., a novel actinomycete isolated from moss [Physcomitrium sphaericum (Ludw) Fuernr].</title>
        <authorList>
            <person name="Zhuang X."/>
        </authorList>
    </citation>
    <scope>NUCLEOTIDE SEQUENCE [LARGE SCALE GENOMIC DNA]</scope>
    <source>
        <strain evidence="2">LD22</strain>
    </source>
</reference>
<dbReference type="Gene3D" id="3.90.1530.10">
    <property type="entry name" value="Conserved hypothetical protein from pyrococcus furiosus pfu- 392566-001, ParB domain"/>
    <property type="match status" value="1"/>
</dbReference>
<dbReference type="AlphaFoldDB" id="A0A6I4M7L8"/>
<protein>
    <recommendedName>
        <fullName evidence="1">ParB-like N-terminal domain-containing protein</fullName>
    </recommendedName>
</protein>
<dbReference type="Proteomes" id="UP000462055">
    <property type="component" value="Unassembled WGS sequence"/>
</dbReference>
<gene>
    <name evidence="2" type="ORF">F8568_017710</name>
</gene>
<dbReference type="InterPro" id="IPR036086">
    <property type="entry name" value="ParB/Sulfiredoxin_sf"/>
</dbReference>
<sequence length="313" mass="35260">MNDQPYQLMPPLTAEEYSALRDDIRERGVMVPVVKDQHGNTLDGHHRQQIADELGITYRVDIVQVRDDDEARSLARMYNLARRHLTREQKRQLIADEITADPDRSDRAIARLLGCDHKTVGSVRRELRGEIPHPAPVGHESPTEQDLAEMLIGAIISRYDKAQDDEQREIWALPLHLCDEILAWADHNSPNLLWFAAVASRLYALNAHPDVWELMAPWLVSVAKLSLQECAEARENRGVEDWLFPGERLADITVTLWNADVSAPLRPAMCEALKGQIALGLVEAAAWWPIPDSDEEMARVAQVMNVVAGGVKE</sequence>
<feature type="domain" description="ParB-like N-terminal" evidence="1">
    <location>
        <begin position="1"/>
        <end position="80"/>
    </location>
</feature>
<evidence type="ECO:0000259" key="1">
    <source>
        <dbReference type="SMART" id="SM00470"/>
    </source>
</evidence>
<accession>A0A6I4M7L8</accession>